<feature type="region of interest" description="Disordered" evidence="1">
    <location>
        <begin position="417"/>
        <end position="479"/>
    </location>
</feature>
<reference evidence="3 4" key="1">
    <citation type="submission" date="2016-07" db="EMBL/GenBank/DDBJ databases">
        <title>Pervasive Adenine N6-methylation of Active Genes in Fungi.</title>
        <authorList>
            <consortium name="DOE Joint Genome Institute"/>
            <person name="Mondo S.J."/>
            <person name="Dannebaum R.O."/>
            <person name="Kuo R.C."/>
            <person name="Labutti K."/>
            <person name="Haridas S."/>
            <person name="Kuo A."/>
            <person name="Salamov A."/>
            <person name="Ahrendt S.R."/>
            <person name="Lipzen A."/>
            <person name="Sullivan W."/>
            <person name="Andreopoulos W.B."/>
            <person name="Clum A."/>
            <person name="Lindquist E."/>
            <person name="Daum C."/>
            <person name="Ramamoorthy G.K."/>
            <person name="Gryganskyi A."/>
            <person name="Culley D."/>
            <person name="Magnuson J.K."/>
            <person name="James T.Y."/>
            <person name="O'Malley M.A."/>
            <person name="Stajich J.E."/>
            <person name="Spatafora J.W."/>
            <person name="Visel A."/>
            <person name="Grigoriev I.V."/>
        </authorList>
    </citation>
    <scope>NUCLEOTIDE SEQUENCE [LARGE SCALE GENOMIC DNA]</scope>
    <source>
        <strain evidence="3 4">CBS 115471</strain>
    </source>
</reference>
<dbReference type="InterPro" id="IPR011011">
    <property type="entry name" value="Znf_FYVE_PHD"/>
</dbReference>
<evidence type="ECO:0000313" key="4">
    <source>
        <dbReference type="Proteomes" id="UP000193144"/>
    </source>
</evidence>
<dbReference type="Gene3D" id="2.30.30.490">
    <property type="match status" value="1"/>
</dbReference>
<proteinExistence type="predicted"/>
<feature type="domain" description="BAH" evidence="2">
    <location>
        <begin position="147"/>
        <end position="270"/>
    </location>
</feature>
<dbReference type="InterPro" id="IPR001025">
    <property type="entry name" value="BAH_dom"/>
</dbReference>
<feature type="region of interest" description="Disordered" evidence="1">
    <location>
        <begin position="326"/>
        <end position="378"/>
    </location>
</feature>
<dbReference type="InterPro" id="IPR013083">
    <property type="entry name" value="Znf_RING/FYVE/PHD"/>
</dbReference>
<protein>
    <recommendedName>
        <fullName evidence="2">BAH domain-containing protein</fullName>
    </recommendedName>
</protein>
<dbReference type="CDD" id="cd04370">
    <property type="entry name" value="BAH"/>
    <property type="match status" value="1"/>
</dbReference>
<dbReference type="OrthoDB" id="10259622at2759"/>
<dbReference type="EMBL" id="MCFA01000002">
    <property type="protein sequence ID" value="ORY19438.1"/>
    <property type="molecule type" value="Genomic_DNA"/>
</dbReference>
<feature type="compositionally biased region" description="Polar residues" evidence="1">
    <location>
        <begin position="14"/>
        <end position="35"/>
    </location>
</feature>
<dbReference type="STRING" id="1231657.A0A1Y2AAA4"/>
<dbReference type="Gene3D" id="3.30.40.10">
    <property type="entry name" value="Zinc/RING finger domain, C3HC4 (zinc finger)"/>
    <property type="match status" value="1"/>
</dbReference>
<comment type="caution">
    <text evidence="3">The sequence shown here is derived from an EMBL/GenBank/DDBJ whole genome shotgun (WGS) entry which is preliminary data.</text>
</comment>
<gene>
    <name evidence="3" type="ORF">BCR34DRAFT_595405</name>
</gene>
<evidence type="ECO:0000256" key="1">
    <source>
        <dbReference type="SAM" id="MobiDB-lite"/>
    </source>
</evidence>
<accession>A0A1Y2AAA4</accession>
<sequence length="479" mass="53342">MPRSKRKPARGALTQPTASQASPTRADATTPQTSIRGDISPATPRSPEIQSRPKKLVDWNAWGRKSFTLRFPNSKDLAEEAERNGLSKTQLAIQQGDRRDCTFDPDGNPVQPNPFDGVVLSEVCYQPQPADYWWCTPRRDAMQLQDQHIRLGGYAYINADPSQDKTTDSRIQDWVGRVLEIRANDSLHVYVRVYWMYRPEDLATGRQSYHGEHELIASNHMDIVCATTIQGKADVLHWVEHQDQTEELDSDQLFWRQTLDVMANTMGAKKKKKGPILSTLPKHCIDNTPFNPDQILIQCSHCEIWLHGPCIEEQAIRDAYQSHNLAYPGEDEKDTDNQGSSSKAKKRKRGTATSVPNKRSREKGAARGPSPLLFSTKVVASPSGKTRLIIMDQRVGQNNKTWEAPLQCLSCHHDIESDEEEGSDITNVQSKSRDSRAASDSTASSSGLFVGASGANARSTAETGVDTTKGEDEDEEEDG</sequence>
<dbReference type="PROSITE" id="PS51038">
    <property type="entry name" value="BAH"/>
    <property type="match status" value="1"/>
</dbReference>
<dbReference type="Proteomes" id="UP000193144">
    <property type="component" value="Unassembled WGS sequence"/>
</dbReference>
<name>A0A1Y2AAA4_9PLEO</name>
<dbReference type="InterPro" id="IPR043151">
    <property type="entry name" value="BAH_sf"/>
</dbReference>
<keyword evidence="4" id="KW-1185">Reference proteome</keyword>
<organism evidence="3 4">
    <name type="scientific">Clohesyomyces aquaticus</name>
    <dbReference type="NCBI Taxonomy" id="1231657"/>
    <lineage>
        <taxon>Eukaryota</taxon>
        <taxon>Fungi</taxon>
        <taxon>Dikarya</taxon>
        <taxon>Ascomycota</taxon>
        <taxon>Pezizomycotina</taxon>
        <taxon>Dothideomycetes</taxon>
        <taxon>Pleosporomycetidae</taxon>
        <taxon>Pleosporales</taxon>
        <taxon>Lindgomycetaceae</taxon>
        <taxon>Clohesyomyces</taxon>
    </lineage>
</organism>
<dbReference type="GO" id="GO:0003682">
    <property type="term" value="F:chromatin binding"/>
    <property type="evidence" value="ECO:0007669"/>
    <property type="project" value="InterPro"/>
</dbReference>
<dbReference type="AlphaFoldDB" id="A0A1Y2AAA4"/>
<evidence type="ECO:0000313" key="3">
    <source>
        <dbReference type="EMBL" id="ORY19438.1"/>
    </source>
</evidence>
<dbReference type="SUPFAM" id="SSF57903">
    <property type="entry name" value="FYVE/PHD zinc finger"/>
    <property type="match status" value="1"/>
</dbReference>
<feature type="region of interest" description="Disordered" evidence="1">
    <location>
        <begin position="1"/>
        <end position="54"/>
    </location>
</feature>
<dbReference type="PANTHER" id="PTHR46364">
    <property type="entry name" value="OS08G0421900 PROTEIN"/>
    <property type="match status" value="1"/>
</dbReference>
<dbReference type="Pfam" id="PF01426">
    <property type="entry name" value="BAH"/>
    <property type="match status" value="1"/>
</dbReference>
<dbReference type="SMART" id="SM00439">
    <property type="entry name" value="BAH"/>
    <property type="match status" value="1"/>
</dbReference>
<evidence type="ECO:0000259" key="2">
    <source>
        <dbReference type="PROSITE" id="PS51038"/>
    </source>
</evidence>